<reference evidence="1 2" key="2">
    <citation type="submission" date="2023-06" db="EMBL/GenBank/DDBJ databases">
        <title>Identification and characterization of horizontal gene transfer across gut microbiota members of farm animals based on homology search.</title>
        <authorList>
            <person name="Schwarzerova J."/>
            <person name="Nykrynova M."/>
            <person name="Jureckova K."/>
            <person name="Cejkova D."/>
            <person name="Rychlik I."/>
        </authorList>
    </citation>
    <scope>NUCLEOTIDE SEQUENCE [LARGE SCALE GENOMIC DNA]</scope>
    <source>
        <strain evidence="1 2">105_WCHN</strain>
    </source>
</reference>
<organism evidence="1 2">
    <name type="scientific">Limosilactobacillus panis</name>
    <dbReference type="NCBI Taxonomy" id="47493"/>
    <lineage>
        <taxon>Bacteria</taxon>
        <taxon>Bacillati</taxon>
        <taxon>Bacillota</taxon>
        <taxon>Bacilli</taxon>
        <taxon>Lactobacillales</taxon>
        <taxon>Lactobacillaceae</taxon>
        <taxon>Limosilactobacillus</taxon>
    </lineage>
</organism>
<reference evidence="1 2" key="3">
    <citation type="submission" date="2023-06" db="EMBL/GenBank/DDBJ databases">
        <authorList>
            <person name="Zeman M."/>
            <person name="Kubasova T."/>
            <person name="Jahodarova E."/>
            <person name="Nykrynova M."/>
            <person name="Rychlik I."/>
        </authorList>
    </citation>
    <scope>NUCLEOTIDE SEQUENCE [LARGE SCALE GENOMIC DNA]</scope>
    <source>
        <strain evidence="1 2">105_WCHN</strain>
    </source>
</reference>
<evidence type="ECO:0000313" key="1">
    <source>
        <dbReference type="EMBL" id="MDM8334276.1"/>
    </source>
</evidence>
<keyword evidence="2" id="KW-1185">Reference proteome</keyword>
<evidence type="ECO:0000313" key="2">
    <source>
        <dbReference type="Proteomes" id="UP001529423"/>
    </source>
</evidence>
<dbReference type="Proteomes" id="UP001529423">
    <property type="component" value="Unassembled WGS sequence"/>
</dbReference>
<sequence>MTTVFVHDDDKTQTIHCSDGSQGVMQVSQKNSAPYYAFRFYSYVHPSFWVDQDQFHNGEDIVVKDIQSEDDFQLQFV</sequence>
<protein>
    <submittedName>
        <fullName evidence="1">Uncharacterized protein</fullName>
    </submittedName>
</protein>
<dbReference type="RefSeq" id="WP_289560691.1">
    <property type="nucleotide sequence ID" value="NZ_JAUDEO010000038.1"/>
</dbReference>
<name>A0ABT7VNF4_9LACO</name>
<proteinExistence type="predicted"/>
<accession>A0ABT7VNF4</accession>
<reference evidence="2" key="1">
    <citation type="submission" date="2023-06" db="EMBL/GenBank/DDBJ databases">
        <title>Identification and characterization of horizontal gene transfer across gut microbiota members of farm animals based on homology search.</title>
        <authorList>
            <person name="Zeman M."/>
            <person name="Kubasova T."/>
            <person name="Jahodarova E."/>
            <person name="Nykrynova M."/>
            <person name="Rychlik I."/>
        </authorList>
    </citation>
    <scope>NUCLEOTIDE SEQUENCE [LARGE SCALE GENOMIC DNA]</scope>
    <source>
        <strain evidence="2">105_WCHN</strain>
    </source>
</reference>
<dbReference type="EMBL" id="JAUDEO010000038">
    <property type="protein sequence ID" value="MDM8334276.1"/>
    <property type="molecule type" value="Genomic_DNA"/>
</dbReference>
<comment type="caution">
    <text evidence="1">The sequence shown here is derived from an EMBL/GenBank/DDBJ whole genome shotgun (WGS) entry which is preliminary data.</text>
</comment>
<gene>
    <name evidence="1" type="ORF">QUW46_06805</name>
</gene>